<feature type="region of interest" description="Disordered" evidence="1">
    <location>
        <begin position="240"/>
        <end position="270"/>
    </location>
</feature>
<evidence type="ECO:0000256" key="1">
    <source>
        <dbReference type="SAM" id="MobiDB-lite"/>
    </source>
</evidence>
<accession>A0A9W8MUG9</accession>
<feature type="compositionally biased region" description="Polar residues" evidence="1">
    <location>
        <begin position="600"/>
        <end position="617"/>
    </location>
</feature>
<dbReference type="GO" id="GO:0031267">
    <property type="term" value="F:small GTPase binding"/>
    <property type="evidence" value="ECO:0007669"/>
    <property type="project" value="TreeGrafter"/>
</dbReference>
<organism evidence="3 4">
    <name type="scientific">Agrocybe chaxingu</name>
    <dbReference type="NCBI Taxonomy" id="84603"/>
    <lineage>
        <taxon>Eukaryota</taxon>
        <taxon>Fungi</taxon>
        <taxon>Dikarya</taxon>
        <taxon>Basidiomycota</taxon>
        <taxon>Agaricomycotina</taxon>
        <taxon>Agaricomycetes</taxon>
        <taxon>Agaricomycetidae</taxon>
        <taxon>Agaricales</taxon>
        <taxon>Agaricineae</taxon>
        <taxon>Strophariaceae</taxon>
        <taxon>Agrocybe</taxon>
    </lineage>
</organism>
<feature type="compositionally biased region" description="Polar residues" evidence="1">
    <location>
        <begin position="258"/>
        <end position="270"/>
    </location>
</feature>
<feature type="compositionally biased region" description="Polar residues" evidence="1">
    <location>
        <begin position="38"/>
        <end position="51"/>
    </location>
</feature>
<feature type="compositionally biased region" description="Low complexity" evidence="1">
    <location>
        <begin position="629"/>
        <end position="645"/>
    </location>
</feature>
<dbReference type="Gene3D" id="1.20.1050.80">
    <property type="entry name" value="VPS9 domain"/>
    <property type="match status" value="2"/>
</dbReference>
<sequence length="698" mass="75905">MSLKRENDFPATSIGRSSGARLQQAAAAHEAHPLLSPTPSEQNLASGTTANGAPRYVPYTPRQRVTPTAATTGTTVHPPSPQQHQGDATSKLQLMHLKAAAQAIGLDSGTLGWAMLEKLVIDVESSDEWTEVWTVITSGKATLLLPLESASYEKITPDFMKDHIILCDSPSRKDTPIVTLSGLRGTLDDETLTFRSTINPTCKLFQDLLAPLTRTTALSHLPPLPTSTKYPKFHLPSYSSNLHVPPRAQPPNLLSHPAKQQTCPSDPNQQPLRVALRRQRTKPKPPLPGFAIDRRIVRKDLAKELNKALKAEIKASLSASSGPSWLAERVHDATAPWFPFIKTTAPSRRKAGLEKESNGNAYIVNPFEENPQDCSEHLQDIYLALEQDLRTSLPKKKDKEAESDVEDEKEREKRESERMETEIWVREVMEVVERTITSLFYDRLFMQSTTDDASHDEALSSRIAALNMLDLGLGHLGIDVGEVNESDLDAVVKACGDVLTKLEALRYPAEKAASLVEAHKIVVDGLSKLPPVRLISENDVNVDEDLPTAKPQSSTLDEGLSSVAYAEQPIATTALPASSLGLESSDPPLPSLPSDLPPTAHTSSGSDLKTSASSTKIKTVPPPLPLDTPSNSASPAASAQASSSPVQKSNDIQKEPTPVSGDVLLPMIIFSVVKANPPRLVSNLLFTQRFRNQSTWPV</sequence>
<dbReference type="InterPro" id="IPR003123">
    <property type="entry name" value="VPS9"/>
</dbReference>
<dbReference type="PROSITE" id="PS51205">
    <property type="entry name" value="VPS9"/>
    <property type="match status" value="1"/>
</dbReference>
<comment type="caution">
    <text evidence="3">The sequence shown here is derived from an EMBL/GenBank/DDBJ whole genome shotgun (WGS) entry which is preliminary data.</text>
</comment>
<dbReference type="Pfam" id="PF02204">
    <property type="entry name" value="VPS9"/>
    <property type="match status" value="1"/>
</dbReference>
<feature type="compositionally biased region" description="Low complexity" evidence="1">
    <location>
        <begin position="578"/>
        <end position="598"/>
    </location>
</feature>
<name>A0A9W8MUG9_9AGAR</name>
<dbReference type="GO" id="GO:0005085">
    <property type="term" value="F:guanyl-nucleotide exchange factor activity"/>
    <property type="evidence" value="ECO:0007669"/>
    <property type="project" value="InterPro"/>
</dbReference>
<proteinExistence type="predicted"/>
<feature type="compositionally biased region" description="Basic and acidic residues" evidence="1">
    <location>
        <begin position="395"/>
        <end position="416"/>
    </location>
</feature>
<evidence type="ECO:0000313" key="3">
    <source>
        <dbReference type="EMBL" id="KAJ3503372.1"/>
    </source>
</evidence>
<reference evidence="3" key="1">
    <citation type="submission" date="2022-07" db="EMBL/GenBank/DDBJ databases">
        <title>Genome Sequence of Agrocybe chaxingu.</title>
        <authorList>
            <person name="Buettner E."/>
        </authorList>
    </citation>
    <scope>NUCLEOTIDE SEQUENCE</scope>
    <source>
        <strain evidence="3">MP-N11</strain>
    </source>
</reference>
<feature type="region of interest" description="Disordered" evidence="1">
    <location>
        <begin position="578"/>
        <end position="658"/>
    </location>
</feature>
<dbReference type="OrthoDB" id="10264848at2759"/>
<dbReference type="SUPFAM" id="SSF109993">
    <property type="entry name" value="VPS9 domain"/>
    <property type="match status" value="1"/>
</dbReference>
<dbReference type="GO" id="GO:0030139">
    <property type="term" value="C:endocytic vesicle"/>
    <property type="evidence" value="ECO:0007669"/>
    <property type="project" value="TreeGrafter"/>
</dbReference>
<dbReference type="InterPro" id="IPR045046">
    <property type="entry name" value="Vps9-like"/>
</dbReference>
<dbReference type="InterPro" id="IPR037191">
    <property type="entry name" value="VPS9_dom_sf"/>
</dbReference>
<feature type="region of interest" description="Disordered" evidence="1">
    <location>
        <begin position="1"/>
        <end position="58"/>
    </location>
</feature>
<evidence type="ECO:0000259" key="2">
    <source>
        <dbReference type="PROSITE" id="PS51205"/>
    </source>
</evidence>
<dbReference type="EMBL" id="JANKHO010001150">
    <property type="protein sequence ID" value="KAJ3503372.1"/>
    <property type="molecule type" value="Genomic_DNA"/>
</dbReference>
<dbReference type="AlphaFoldDB" id="A0A9W8MUG9"/>
<feature type="domain" description="VPS9" evidence="2">
    <location>
        <begin position="453"/>
        <end position="698"/>
    </location>
</feature>
<dbReference type="Proteomes" id="UP001148786">
    <property type="component" value="Unassembled WGS sequence"/>
</dbReference>
<feature type="compositionally biased region" description="Low complexity" evidence="1">
    <location>
        <begin position="16"/>
        <end position="37"/>
    </location>
</feature>
<protein>
    <recommendedName>
        <fullName evidence="2">VPS9 domain-containing protein</fullName>
    </recommendedName>
</protein>
<feature type="region of interest" description="Disordered" evidence="1">
    <location>
        <begin position="393"/>
        <end position="416"/>
    </location>
</feature>
<keyword evidence="4" id="KW-1185">Reference proteome</keyword>
<dbReference type="PANTHER" id="PTHR23101">
    <property type="entry name" value="RAB GDP/GTP EXCHANGE FACTOR"/>
    <property type="match status" value="1"/>
</dbReference>
<dbReference type="GO" id="GO:0005829">
    <property type="term" value="C:cytosol"/>
    <property type="evidence" value="ECO:0007669"/>
    <property type="project" value="TreeGrafter"/>
</dbReference>
<gene>
    <name evidence="3" type="ORF">NLJ89_g8464</name>
</gene>
<dbReference type="PANTHER" id="PTHR23101:SF25">
    <property type="entry name" value="GTPASE-ACTIVATING PROTEIN AND VPS9 DOMAIN-CONTAINING PROTEIN 1"/>
    <property type="match status" value="1"/>
</dbReference>
<evidence type="ECO:0000313" key="4">
    <source>
        <dbReference type="Proteomes" id="UP001148786"/>
    </source>
</evidence>
<dbReference type="GO" id="GO:0016192">
    <property type="term" value="P:vesicle-mediated transport"/>
    <property type="evidence" value="ECO:0007669"/>
    <property type="project" value="InterPro"/>
</dbReference>